<name>A0A1J1C404_CALAY</name>
<reference evidence="1 2" key="1">
    <citation type="submission" date="2016-11" db="EMBL/GenBank/DDBJ databases">
        <title>Genomic analysis of Caldithrix abyssi and proposal of a novel bacterial phylum Caldithrichaeota.</title>
        <authorList>
            <person name="Kublanov I."/>
            <person name="Sigalova O."/>
            <person name="Gavrilov S."/>
            <person name="Lebedinsky A."/>
            <person name="Ivanova N."/>
            <person name="Daum C."/>
            <person name="Reddy T."/>
            <person name="Klenk H.P."/>
            <person name="Goker M."/>
            <person name="Reva O."/>
            <person name="Miroshnichenko M."/>
            <person name="Kyprides N."/>
            <person name="Woyke T."/>
            <person name="Gelfand M."/>
        </authorList>
    </citation>
    <scope>NUCLEOTIDE SEQUENCE [LARGE SCALE GENOMIC DNA]</scope>
    <source>
        <strain evidence="1 2">LF13</strain>
    </source>
</reference>
<accession>A0A1J1C404</accession>
<gene>
    <name evidence="1" type="ORF">Cabys_527</name>
</gene>
<dbReference type="Proteomes" id="UP000183868">
    <property type="component" value="Chromosome"/>
</dbReference>
<evidence type="ECO:0000313" key="2">
    <source>
        <dbReference type="Proteomes" id="UP000183868"/>
    </source>
</evidence>
<sequence length="562" mass="65016">MCLIFLVVPMMLLAQGNFNITGRVSLQTLNVSYDEKSSLKPDSIPDDQYAKSTLIPGLQQRLNLALFARSRHYDITLLGDLKNNQWDRLDNFQRVDRLTLNIRRGRNEMILGDFFQSGSDLFVQSREMRGFKLAIESGKTYYYKVELIGGQSQKPLAVGDRLPMQYRQYETSGQFQRYLGAAQVKTGKWEKFEVGLKFLWAKDNEKSIEEAISEPLTNQLLGLDGQLYLWKKRVKWFFDANLSRKDTLSAQNVTDLAYRAGFDLRLGHFKMILYKQYLGYDYYSAGYPYLQTDRDGFVLNAVYNFPQKFALSLEGERYFDNLKDFKDRPRTTTNSAIVGITSMHSHFPEVTLKFRYRDDRSNTVLDSVKTDKLYMGLEGRISFGSMNNRLSLSAIYLDLDDRSILQAGAPLGTKQFISSVNFYLRPHNRLFISGGSVFSRLQLSNDQQNINSYTFTSGRWDVIPVRLRAEFNLSFIYNDAANGGYQDMLSDYNQLASSFSLEYFFNTRISLKAIVGNDFRDMRYSLDQARLVINDPDYGPTYFNGFESYNSLKYGMELNWIF</sequence>
<dbReference type="AlphaFoldDB" id="A0A1J1C404"/>
<dbReference type="EMBL" id="CP018099">
    <property type="protein sequence ID" value="APF17278.1"/>
    <property type="molecule type" value="Genomic_DNA"/>
</dbReference>
<evidence type="ECO:0000313" key="1">
    <source>
        <dbReference type="EMBL" id="APF17278.1"/>
    </source>
</evidence>
<protein>
    <submittedName>
        <fullName evidence="1">Uncharacterized protein</fullName>
    </submittedName>
</protein>
<dbReference type="KEGG" id="caby:Cabys_527"/>
<organism evidence="1 2">
    <name type="scientific">Caldithrix abyssi DSM 13497</name>
    <dbReference type="NCBI Taxonomy" id="880073"/>
    <lineage>
        <taxon>Bacteria</taxon>
        <taxon>Pseudomonadati</taxon>
        <taxon>Calditrichota</taxon>
        <taxon>Calditrichia</taxon>
        <taxon>Calditrichales</taxon>
        <taxon>Calditrichaceae</taxon>
        <taxon>Caldithrix</taxon>
    </lineage>
</organism>
<proteinExistence type="predicted"/>